<reference evidence="1" key="1">
    <citation type="submission" date="2020-05" db="EMBL/GenBank/DDBJ databases">
        <title>Large-scale comparative analyses of tick genomes elucidate their genetic diversity and vector capacities.</title>
        <authorList>
            <person name="Jia N."/>
            <person name="Wang J."/>
            <person name="Shi W."/>
            <person name="Du L."/>
            <person name="Sun Y."/>
            <person name="Zhan W."/>
            <person name="Jiang J."/>
            <person name="Wang Q."/>
            <person name="Zhang B."/>
            <person name="Ji P."/>
            <person name="Sakyi L.B."/>
            <person name="Cui X."/>
            <person name="Yuan T."/>
            <person name="Jiang B."/>
            <person name="Yang W."/>
            <person name="Lam T.T.-Y."/>
            <person name="Chang Q."/>
            <person name="Ding S."/>
            <person name="Wang X."/>
            <person name="Zhu J."/>
            <person name="Ruan X."/>
            <person name="Zhao L."/>
            <person name="Wei J."/>
            <person name="Que T."/>
            <person name="Du C."/>
            <person name="Cheng J."/>
            <person name="Dai P."/>
            <person name="Han X."/>
            <person name="Huang E."/>
            <person name="Gao Y."/>
            <person name="Liu J."/>
            <person name="Shao H."/>
            <person name="Ye R."/>
            <person name="Li L."/>
            <person name="Wei W."/>
            <person name="Wang X."/>
            <person name="Wang C."/>
            <person name="Yang T."/>
            <person name="Huo Q."/>
            <person name="Li W."/>
            <person name="Guo W."/>
            <person name="Chen H."/>
            <person name="Zhou L."/>
            <person name="Ni X."/>
            <person name="Tian J."/>
            <person name="Zhou Y."/>
            <person name="Sheng Y."/>
            <person name="Liu T."/>
            <person name="Pan Y."/>
            <person name="Xia L."/>
            <person name="Li J."/>
            <person name="Zhao F."/>
            <person name="Cao W."/>
        </authorList>
    </citation>
    <scope>NUCLEOTIDE SEQUENCE</scope>
    <source>
        <strain evidence="1">Dsil-2018</strain>
    </source>
</reference>
<organism evidence="1 2">
    <name type="scientific">Dermacentor silvarum</name>
    <name type="common">Tick</name>
    <dbReference type="NCBI Taxonomy" id="543639"/>
    <lineage>
        <taxon>Eukaryota</taxon>
        <taxon>Metazoa</taxon>
        <taxon>Ecdysozoa</taxon>
        <taxon>Arthropoda</taxon>
        <taxon>Chelicerata</taxon>
        <taxon>Arachnida</taxon>
        <taxon>Acari</taxon>
        <taxon>Parasitiformes</taxon>
        <taxon>Ixodida</taxon>
        <taxon>Ixodoidea</taxon>
        <taxon>Ixodidae</taxon>
        <taxon>Rhipicephalinae</taxon>
        <taxon>Dermacentor</taxon>
    </lineage>
</organism>
<dbReference type="Proteomes" id="UP000821865">
    <property type="component" value="Chromosome 8"/>
</dbReference>
<evidence type="ECO:0000313" key="2">
    <source>
        <dbReference type="Proteomes" id="UP000821865"/>
    </source>
</evidence>
<name>A0ACB8CB24_DERSI</name>
<comment type="caution">
    <text evidence="1">The sequence shown here is derived from an EMBL/GenBank/DDBJ whole genome shotgun (WGS) entry which is preliminary data.</text>
</comment>
<proteinExistence type="predicted"/>
<dbReference type="EMBL" id="CM023477">
    <property type="protein sequence ID" value="KAH7938158.1"/>
    <property type="molecule type" value="Genomic_DNA"/>
</dbReference>
<sequence>MRTMPSSGAGSDPEAAATPVTLPVSAALSPSPKGVAGALNIAGRPSSDPTHPDYVPTIFPYRDQGNTNQKLQRYQRGQRRRSVQASGPAVGSKSAQVKICVPTASDLATSSVTDNNVGLEDYTKDSCEAETETTLTMVDISALTLENAALKDKVACLEEQLASAKKKNAELEMKNQPVPIRKITRDIVMKSQKAVKFHTGVVSAEMFAALLQMVLSVWSPTTRTTLDPEQQLILVLMRLRLGLLTEDLAFRFGISVTSVSRIFHSWLDVLAENFKKLLIWPSRRTLQSRCPEAFKDAAFENVRGIIDCTEIFIERPTSMTARSQTYSNYKHHNTVKLLVVIAPSGSITFVSKAWGGRVSDKELTQRSGLLELVEEGDVFLVDRGFRCEEMFGARGASLLMPSLTKKRAQLPGAEVTTSRKISSVRIHVERSIQRLKSFRLFHMILPVNFIKRSGDVGYATIDKLAIVCSGLVNLQTPIINTNHEDLAVCN</sequence>
<protein>
    <submittedName>
        <fullName evidence="1">Uncharacterized protein</fullName>
    </submittedName>
</protein>
<accession>A0ACB8CB24</accession>
<keyword evidence="2" id="KW-1185">Reference proteome</keyword>
<gene>
    <name evidence="1" type="ORF">HPB49_020977</name>
</gene>
<evidence type="ECO:0000313" key="1">
    <source>
        <dbReference type="EMBL" id="KAH7938158.1"/>
    </source>
</evidence>